<organism evidence="2 3">
    <name type="scientific">Tessaracoccus oleiagri</name>
    <dbReference type="NCBI Taxonomy" id="686624"/>
    <lineage>
        <taxon>Bacteria</taxon>
        <taxon>Bacillati</taxon>
        <taxon>Actinomycetota</taxon>
        <taxon>Actinomycetes</taxon>
        <taxon>Propionibacteriales</taxon>
        <taxon>Propionibacteriaceae</taxon>
        <taxon>Tessaracoccus</taxon>
    </lineage>
</organism>
<reference evidence="2 3" key="1">
    <citation type="submission" date="2016-10" db="EMBL/GenBank/DDBJ databases">
        <authorList>
            <person name="de Groot N.N."/>
        </authorList>
    </citation>
    <scope>NUCLEOTIDE SEQUENCE [LARGE SCALE GENOMIC DNA]</scope>
    <source>
        <strain evidence="2 3">CGMCC 1.9159</strain>
    </source>
</reference>
<evidence type="ECO:0000313" key="3">
    <source>
        <dbReference type="Proteomes" id="UP000199475"/>
    </source>
</evidence>
<feature type="transmembrane region" description="Helical" evidence="1">
    <location>
        <begin position="31"/>
        <end position="51"/>
    </location>
</feature>
<feature type="transmembrane region" description="Helical" evidence="1">
    <location>
        <begin position="57"/>
        <end position="76"/>
    </location>
</feature>
<keyword evidence="3" id="KW-1185">Reference proteome</keyword>
<proteinExistence type="predicted"/>
<name>A0A1G9IF46_9ACTN</name>
<dbReference type="AlphaFoldDB" id="A0A1G9IF46"/>
<keyword evidence="1" id="KW-1133">Transmembrane helix</keyword>
<dbReference type="EMBL" id="FNGP01000001">
    <property type="protein sequence ID" value="SDL23807.1"/>
    <property type="molecule type" value="Genomic_DNA"/>
</dbReference>
<evidence type="ECO:0008006" key="4">
    <source>
        <dbReference type="Google" id="ProtNLM"/>
    </source>
</evidence>
<evidence type="ECO:0000313" key="2">
    <source>
        <dbReference type="EMBL" id="SDL23807.1"/>
    </source>
</evidence>
<dbReference type="Proteomes" id="UP000199475">
    <property type="component" value="Unassembled WGS sequence"/>
</dbReference>
<gene>
    <name evidence="2" type="ORF">SAMN04488242_0902</name>
</gene>
<dbReference type="STRING" id="686624.SAMN04488242_0902"/>
<evidence type="ECO:0000256" key="1">
    <source>
        <dbReference type="SAM" id="Phobius"/>
    </source>
</evidence>
<accession>A0A1G9IF46</accession>
<protein>
    <recommendedName>
        <fullName evidence="4">PH domain-containing protein</fullName>
    </recommendedName>
</protein>
<sequence length="182" mass="19777">MTGMDDQRFEVGFTPLPTAARVTRQRGALKWRWITTAISVAILVAIVYFFPPDWSSWVTWAFAVLWVGSSVFWLVVNLVGLSRAKRDLESIQPGPSFYIDPEGLEFVAPQEAVLRWGEIDALTVTGGRGGAGPRLAVVAGGDVVAEVPFSMLDASPTVIDSMVRAHSLGRHHLDAAKLEASV</sequence>
<keyword evidence="1" id="KW-0472">Membrane</keyword>
<keyword evidence="1" id="KW-0812">Transmembrane</keyword>